<evidence type="ECO:0000256" key="1">
    <source>
        <dbReference type="SAM" id="Phobius"/>
    </source>
</evidence>
<organism evidence="2">
    <name type="scientific">Schizaphis graminum</name>
    <name type="common">Green bug aphid</name>
    <dbReference type="NCBI Taxonomy" id="13262"/>
    <lineage>
        <taxon>Eukaryota</taxon>
        <taxon>Metazoa</taxon>
        <taxon>Ecdysozoa</taxon>
        <taxon>Arthropoda</taxon>
        <taxon>Hexapoda</taxon>
        <taxon>Insecta</taxon>
        <taxon>Pterygota</taxon>
        <taxon>Neoptera</taxon>
        <taxon>Paraneoptera</taxon>
        <taxon>Hemiptera</taxon>
        <taxon>Sternorrhyncha</taxon>
        <taxon>Aphidomorpha</taxon>
        <taxon>Aphidoidea</taxon>
        <taxon>Aphididae</taxon>
        <taxon>Aphidini</taxon>
        <taxon>Schizaphis</taxon>
    </lineage>
</organism>
<gene>
    <name evidence="2" type="ORF">g.169430</name>
</gene>
<keyword evidence="1" id="KW-0472">Membrane</keyword>
<keyword evidence="1" id="KW-0812">Transmembrane</keyword>
<reference evidence="2" key="1">
    <citation type="submission" date="2018-04" db="EMBL/GenBank/DDBJ databases">
        <title>Transcriptome of Schizaphis graminum biotype I.</title>
        <authorList>
            <person name="Scully E.D."/>
            <person name="Geib S.M."/>
            <person name="Palmer N.A."/>
            <person name="Koch K."/>
            <person name="Bradshaw J."/>
            <person name="Heng-Moss T."/>
            <person name="Sarath G."/>
        </authorList>
    </citation>
    <scope>NUCLEOTIDE SEQUENCE</scope>
</reference>
<evidence type="ECO:0000313" key="2">
    <source>
        <dbReference type="EMBL" id="MBY24445.1"/>
    </source>
</evidence>
<sequence>MDSLCRIARPRGYAIKRTLHVYVLLVVPLIIFISISVNTHRYTRLKCRFLEHHALPTSGPHRDDATRLFLYTRLVVPVFVMYFRRAYSSTIVHSNSKSSS</sequence>
<dbReference type="EMBL" id="GGMR01011826">
    <property type="protein sequence ID" value="MBY24445.1"/>
    <property type="molecule type" value="Transcribed_RNA"/>
</dbReference>
<protein>
    <submittedName>
        <fullName evidence="2">Uncharacterized protein</fullName>
    </submittedName>
</protein>
<dbReference type="AlphaFoldDB" id="A0A2S2P4V0"/>
<proteinExistence type="predicted"/>
<keyword evidence="1" id="KW-1133">Transmembrane helix</keyword>
<accession>A0A2S2P4V0</accession>
<feature type="transmembrane region" description="Helical" evidence="1">
    <location>
        <begin position="21"/>
        <end position="39"/>
    </location>
</feature>
<name>A0A2S2P4V0_SCHGA</name>